<keyword evidence="8" id="KW-1185">Reference proteome</keyword>
<protein>
    <recommendedName>
        <fullName evidence="9">DUF300-domain-containing protein</fullName>
    </recommendedName>
</protein>
<keyword evidence="4 6" id="KW-0472">Membrane</keyword>
<proteinExistence type="predicted"/>
<organism evidence="8">
    <name type="scientific">Melampsora larici-populina (strain 98AG31 / pathotype 3-4-7)</name>
    <name type="common">Poplar leaf rust fungus</name>
    <dbReference type="NCBI Taxonomy" id="747676"/>
    <lineage>
        <taxon>Eukaryota</taxon>
        <taxon>Fungi</taxon>
        <taxon>Dikarya</taxon>
        <taxon>Basidiomycota</taxon>
        <taxon>Pucciniomycotina</taxon>
        <taxon>Pucciniomycetes</taxon>
        <taxon>Pucciniales</taxon>
        <taxon>Melampsoraceae</taxon>
        <taxon>Melampsora</taxon>
    </lineage>
</organism>
<dbReference type="InterPro" id="IPR005178">
    <property type="entry name" value="Ostalpha/TMEM184C"/>
</dbReference>
<comment type="subcellular location">
    <subcellularLocation>
        <location evidence="1">Membrane</location>
        <topology evidence="1">Multi-pass membrane protein</topology>
    </subcellularLocation>
</comment>
<keyword evidence="3 6" id="KW-1133">Transmembrane helix</keyword>
<dbReference type="STRING" id="747676.F4RBG9"/>
<evidence type="ECO:0000256" key="1">
    <source>
        <dbReference type="ARBA" id="ARBA00004141"/>
    </source>
</evidence>
<evidence type="ECO:0000256" key="5">
    <source>
        <dbReference type="SAM" id="MobiDB-lite"/>
    </source>
</evidence>
<evidence type="ECO:0000313" key="7">
    <source>
        <dbReference type="EMBL" id="EGG10363.1"/>
    </source>
</evidence>
<dbReference type="KEGG" id="mlr:MELLADRAFT_115541"/>
<feature type="transmembrane region" description="Helical" evidence="6">
    <location>
        <begin position="149"/>
        <end position="172"/>
    </location>
</feature>
<evidence type="ECO:0000256" key="3">
    <source>
        <dbReference type="ARBA" id="ARBA00022989"/>
    </source>
</evidence>
<feature type="region of interest" description="Disordered" evidence="5">
    <location>
        <begin position="345"/>
        <end position="384"/>
    </location>
</feature>
<evidence type="ECO:0000256" key="4">
    <source>
        <dbReference type="ARBA" id="ARBA00023136"/>
    </source>
</evidence>
<evidence type="ECO:0008006" key="9">
    <source>
        <dbReference type="Google" id="ProtNLM"/>
    </source>
</evidence>
<feature type="compositionally biased region" description="Acidic residues" evidence="5">
    <location>
        <begin position="347"/>
        <end position="357"/>
    </location>
</feature>
<gene>
    <name evidence="7" type="ORF">MELLADRAFT_115541</name>
</gene>
<feature type="transmembrane region" description="Helical" evidence="6">
    <location>
        <begin position="114"/>
        <end position="137"/>
    </location>
</feature>
<dbReference type="eggNOG" id="KOG2641">
    <property type="taxonomic scope" value="Eukaryota"/>
</dbReference>
<dbReference type="EMBL" id="GL883095">
    <property type="protein sequence ID" value="EGG10363.1"/>
    <property type="molecule type" value="Genomic_DNA"/>
</dbReference>
<dbReference type="AlphaFoldDB" id="F4RBG9"/>
<evidence type="ECO:0000256" key="6">
    <source>
        <dbReference type="SAM" id="Phobius"/>
    </source>
</evidence>
<accession>F4RBG9</accession>
<dbReference type="SMART" id="SM01417">
    <property type="entry name" value="Solute_trans_a"/>
    <property type="match status" value="1"/>
</dbReference>
<evidence type="ECO:0000256" key="2">
    <source>
        <dbReference type="ARBA" id="ARBA00022692"/>
    </source>
</evidence>
<feature type="transmembrane region" description="Helical" evidence="6">
    <location>
        <begin position="20"/>
        <end position="42"/>
    </location>
</feature>
<dbReference type="HOGENOM" id="CLU_012923_7_1_1"/>
<dbReference type="GO" id="GO:0016020">
    <property type="term" value="C:membrane"/>
    <property type="evidence" value="ECO:0007669"/>
    <property type="project" value="UniProtKB-SubCell"/>
</dbReference>
<dbReference type="RefSeq" id="XP_007406664.1">
    <property type="nucleotide sequence ID" value="XM_007406602.1"/>
</dbReference>
<dbReference type="OrthoDB" id="5348404at2759"/>
<feature type="transmembrane region" description="Helical" evidence="6">
    <location>
        <begin position="192"/>
        <end position="214"/>
    </location>
</feature>
<dbReference type="Proteomes" id="UP000001072">
    <property type="component" value="Unassembled WGS sequence"/>
</dbReference>
<evidence type="ECO:0000313" key="8">
    <source>
        <dbReference type="Proteomes" id="UP000001072"/>
    </source>
</evidence>
<sequence>MDTLISLHCTHYQKPLEQRQIVRILLMAPLYSIISFFGYRYYKEYISFGIIRDCYEAFVLASFLILCLLYVGRSPLEQREVMTRKEKTKLSFPFCCWYFRPSKPYFLFAVKWSVMQYVILRPIISLVSIITNSFDVFCGASYDYRFANVWLTVITFISVSVALYGLLLFYHLVADDLAGHRPMMKFLSIKVAIFLVFYQTFVFSVLSGLGYIKATRSWTSDNIADGLNALCVTIEMAIVSIVQLFAFPYTEYAIVIKGSGKDKTPFWSSFAHSQDYRDFLYDITSSIRFFIDRWRGKAYTRSPSTQQQGHALDFQAAFGLGRGLRHVGGGLAEFALPKVPLERRSDEDEFDDGSEDFDQTKEAHHLHHQHTYSSVSKDHNHHEV</sequence>
<dbReference type="InParanoid" id="F4RBG9"/>
<dbReference type="Pfam" id="PF03619">
    <property type="entry name" value="Solute_trans_a"/>
    <property type="match status" value="1"/>
</dbReference>
<dbReference type="VEuPathDB" id="FungiDB:MELLADRAFT_115541"/>
<name>F4RBG9_MELLP</name>
<feature type="transmembrane region" description="Helical" evidence="6">
    <location>
        <begin position="54"/>
        <end position="72"/>
    </location>
</feature>
<feature type="transmembrane region" description="Helical" evidence="6">
    <location>
        <begin position="226"/>
        <end position="247"/>
    </location>
</feature>
<keyword evidence="2 6" id="KW-0812">Transmembrane</keyword>
<dbReference type="GeneID" id="18925629"/>
<reference evidence="8" key="1">
    <citation type="journal article" date="2011" name="Proc. Natl. Acad. Sci. U.S.A.">
        <title>Obligate biotrophy features unraveled by the genomic analysis of rust fungi.</title>
        <authorList>
            <person name="Duplessis S."/>
            <person name="Cuomo C.A."/>
            <person name="Lin Y.-C."/>
            <person name="Aerts A."/>
            <person name="Tisserant E."/>
            <person name="Veneault-Fourrey C."/>
            <person name="Joly D.L."/>
            <person name="Hacquard S."/>
            <person name="Amselem J."/>
            <person name="Cantarel B.L."/>
            <person name="Chiu R."/>
            <person name="Coutinho P.M."/>
            <person name="Feau N."/>
            <person name="Field M."/>
            <person name="Frey P."/>
            <person name="Gelhaye E."/>
            <person name="Goldberg J."/>
            <person name="Grabherr M.G."/>
            <person name="Kodira C.D."/>
            <person name="Kohler A."/>
            <person name="Kuees U."/>
            <person name="Lindquist E.A."/>
            <person name="Lucas S.M."/>
            <person name="Mago R."/>
            <person name="Mauceli E."/>
            <person name="Morin E."/>
            <person name="Murat C."/>
            <person name="Pangilinan J.L."/>
            <person name="Park R."/>
            <person name="Pearson M."/>
            <person name="Quesneville H."/>
            <person name="Rouhier N."/>
            <person name="Sakthikumar S."/>
            <person name="Salamov A.A."/>
            <person name="Schmutz J."/>
            <person name="Selles B."/>
            <person name="Shapiro H."/>
            <person name="Tanguay P."/>
            <person name="Tuskan G.A."/>
            <person name="Henrissat B."/>
            <person name="Van de Peer Y."/>
            <person name="Rouze P."/>
            <person name="Ellis J.G."/>
            <person name="Dodds P.N."/>
            <person name="Schein J.E."/>
            <person name="Zhong S."/>
            <person name="Hamelin R.C."/>
            <person name="Grigoriev I.V."/>
            <person name="Szabo L.J."/>
            <person name="Martin F."/>
        </authorList>
    </citation>
    <scope>NUCLEOTIDE SEQUENCE [LARGE SCALE GENOMIC DNA]</scope>
    <source>
        <strain evidence="8">98AG31 / pathotype 3-4-7</strain>
    </source>
</reference>
<dbReference type="PANTHER" id="PTHR23423">
    <property type="entry name" value="ORGANIC SOLUTE TRANSPORTER-RELATED"/>
    <property type="match status" value="1"/>
</dbReference>